<gene>
    <name evidence="4" type="ORF">NGM29_01975</name>
</gene>
<keyword evidence="5" id="KW-1185">Reference proteome</keyword>
<dbReference type="AlphaFoldDB" id="A0A9E7NBY0"/>
<evidence type="ECO:0000259" key="3">
    <source>
        <dbReference type="PROSITE" id="PS51295"/>
    </source>
</evidence>
<dbReference type="RefSeq" id="WP_254158585.1">
    <property type="nucleotide sequence ID" value="NZ_CP100355.1"/>
</dbReference>
<dbReference type="PANTHER" id="PTHR40065">
    <property type="entry name" value="RNA-BINDING PROTEIN YHBY"/>
    <property type="match status" value="1"/>
</dbReference>
<reference evidence="4" key="1">
    <citation type="submission" date="2022-06" db="EMBL/GenBank/DDBJ databases">
        <title>Diverse halophilic archaea isolated from saline environments.</title>
        <authorList>
            <person name="Cui H.-L."/>
        </authorList>
    </citation>
    <scope>NUCLEOTIDE SEQUENCE</scope>
    <source>
        <strain evidence="4">WLHS1</strain>
    </source>
</reference>
<dbReference type="Pfam" id="PF01985">
    <property type="entry name" value="CRS1_YhbY"/>
    <property type="match status" value="1"/>
</dbReference>
<evidence type="ECO:0000256" key="1">
    <source>
        <dbReference type="ARBA" id="ARBA00022884"/>
    </source>
</evidence>
<keyword evidence="1 2" id="KW-0694">RNA-binding</keyword>
<dbReference type="Proteomes" id="UP001056855">
    <property type="component" value="Chromosome"/>
</dbReference>
<dbReference type="InterPro" id="IPR035920">
    <property type="entry name" value="YhbY-like_sf"/>
</dbReference>
<dbReference type="GeneID" id="73288775"/>
<sequence length="84" mass="9343">MNDHEQELKRRAHDLDVTVWVGKSGVDAVVDELNDQLANENLVKVKFLRAARAGSSTEEKAADLAERVNAQLIDTRGHTAVIHR</sequence>
<dbReference type="Gene3D" id="3.30.110.60">
    <property type="entry name" value="YhbY-like"/>
    <property type="match status" value="1"/>
</dbReference>
<evidence type="ECO:0000313" key="5">
    <source>
        <dbReference type="Proteomes" id="UP001056855"/>
    </source>
</evidence>
<dbReference type="GO" id="GO:0003723">
    <property type="term" value="F:RNA binding"/>
    <property type="evidence" value="ECO:0007669"/>
    <property type="project" value="UniProtKB-UniRule"/>
</dbReference>
<evidence type="ECO:0000256" key="2">
    <source>
        <dbReference type="PROSITE-ProRule" id="PRU00626"/>
    </source>
</evidence>
<dbReference type="KEGG" id="sawl:NGM29_01975"/>
<dbReference type="InterPro" id="IPR001890">
    <property type="entry name" value="RNA-binding_CRM"/>
</dbReference>
<organism evidence="4 5">
    <name type="scientific">Natronosalvus rutilus</name>
    <dbReference type="NCBI Taxonomy" id="2953753"/>
    <lineage>
        <taxon>Archaea</taxon>
        <taxon>Methanobacteriati</taxon>
        <taxon>Methanobacteriota</taxon>
        <taxon>Stenosarchaea group</taxon>
        <taxon>Halobacteria</taxon>
        <taxon>Halobacteriales</taxon>
        <taxon>Natrialbaceae</taxon>
        <taxon>Natronosalvus</taxon>
    </lineage>
</organism>
<dbReference type="EMBL" id="CP100355">
    <property type="protein sequence ID" value="UTF54078.1"/>
    <property type="molecule type" value="Genomic_DNA"/>
</dbReference>
<evidence type="ECO:0000313" key="4">
    <source>
        <dbReference type="EMBL" id="UTF54078.1"/>
    </source>
</evidence>
<feature type="domain" description="CRM" evidence="3">
    <location>
        <begin position="1"/>
        <end position="84"/>
    </location>
</feature>
<dbReference type="PROSITE" id="PS51295">
    <property type="entry name" value="CRM"/>
    <property type="match status" value="1"/>
</dbReference>
<proteinExistence type="predicted"/>
<dbReference type="SMART" id="SM01103">
    <property type="entry name" value="CRS1_YhbY"/>
    <property type="match status" value="1"/>
</dbReference>
<name>A0A9E7NBY0_9EURY</name>
<dbReference type="InterPro" id="IPR051925">
    <property type="entry name" value="RNA-binding_domain"/>
</dbReference>
<protein>
    <submittedName>
        <fullName evidence="4">YhbY family RNA-binding protein</fullName>
    </submittedName>
</protein>
<dbReference type="SUPFAM" id="SSF75471">
    <property type="entry name" value="YhbY-like"/>
    <property type="match status" value="1"/>
</dbReference>
<accession>A0A9E7NBY0</accession>
<dbReference type="PANTHER" id="PTHR40065:SF3">
    <property type="entry name" value="RNA-BINDING PROTEIN YHBY"/>
    <property type="match status" value="1"/>
</dbReference>